<proteinExistence type="predicted"/>
<evidence type="ECO:0000313" key="1">
    <source>
        <dbReference type="EMBL" id="WOJ98565.1"/>
    </source>
</evidence>
<gene>
    <name evidence="1" type="ORF">R0137_08335</name>
</gene>
<protein>
    <submittedName>
        <fullName evidence="1">Uncharacterized protein</fullName>
    </submittedName>
</protein>
<name>A0ABZ0IJU3_9GAMM</name>
<keyword evidence="2" id="KW-1185">Reference proteome</keyword>
<accession>A0ABZ0IJU3</accession>
<sequence length="106" mass="12065">MTGKDSNRLLLELEKIRRDVNREIMNPAIPELSVEDIRPVITMAARARLSYLQELIDISKISPDMPSHEQISMLSRQREAYEELRAAVNALETAIDRGYLDVIGAE</sequence>
<dbReference type="RefSeq" id="WP_407329922.1">
    <property type="nucleotide sequence ID" value="NZ_CP136865.1"/>
</dbReference>
<dbReference type="EMBL" id="CP136865">
    <property type="protein sequence ID" value="WOJ98565.1"/>
    <property type="molecule type" value="Genomic_DNA"/>
</dbReference>
<organism evidence="1 2">
    <name type="scientific">Congregibacter brevis</name>
    <dbReference type="NCBI Taxonomy" id="3081201"/>
    <lineage>
        <taxon>Bacteria</taxon>
        <taxon>Pseudomonadati</taxon>
        <taxon>Pseudomonadota</taxon>
        <taxon>Gammaproteobacteria</taxon>
        <taxon>Cellvibrionales</taxon>
        <taxon>Halieaceae</taxon>
        <taxon>Congregibacter</taxon>
    </lineage>
</organism>
<dbReference type="Proteomes" id="UP001626549">
    <property type="component" value="Chromosome"/>
</dbReference>
<evidence type="ECO:0000313" key="2">
    <source>
        <dbReference type="Proteomes" id="UP001626549"/>
    </source>
</evidence>
<reference evidence="1 2" key="1">
    <citation type="submission" date="2023-10" db="EMBL/GenBank/DDBJ databases">
        <title>Two novel species belonging to the OM43/NOR5 clade.</title>
        <authorList>
            <person name="Park M."/>
        </authorList>
    </citation>
    <scope>NUCLEOTIDE SEQUENCE [LARGE SCALE GENOMIC DNA]</scope>
    <source>
        <strain evidence="1 2">IMCC45268</strain>
    </source>
</reference>